<feature type="transmembrane region" description="Helical" evidence="1">
    <location>
        <begin position="175"/>
        <end position="191"/>
    </location>
</feature>
<dbReference type="EMBL" id="JACEZT010000023">
    <property type="protein sequence ID" value="MBA5640010.1"/>
    <property type="molecule type" value="Genomic_DNA"/>
</dbReference>
<feature type="transmembrane region" description="Helical" evidence="1">
    <location>
        <begin position="32"/>
        <end position="52"/>
    </location>
</feature>
<dbReference type="AlphaFoldDB" id="A0A7W2EWT9"/>
<reference evidence="2 3" key="1">
    <citation type="submission" date="2020-07" db="EMBL/GenBank/DDBJ databases">
        <title>Novel species isolated from subtropical streams in China.</title>
        <authorList>
            <person name="Lu H."/>
        </authorList>
    </citation>
    <scope>NUCLEOTIDE SEQUENCE [LARGE SCALE GENOMIC DNA]</scope>
    <source>
        <strain evidence="2 3">LX20W</strain>
    </source>
</reference>
<evidence type="ECO:0000256" key="1">
    <source>
        <dbReference type="SAM" id="Phobius"/>
    </source>
</evidence>
<feature type="transmembrane region" description="Helical" evidence="1">
    <location>
        <begin position="402"/>
        <end position="419"/>
    </location>
</feature>
<feature type="transmembrane region" description="Helical" evidence="1">
    <location>
        <begin position="268"/>
        <end position="287"/>
    </location>
</feature>
<keyword evidence="1" id="KW-1133">Transmembrane helix</keyword>
<accession>A0A7W2EWT9</accession>
<gene>
    <name evidence="2" type="ORF">H3H37_23390</name>
</gene>
<feature type="transmembrane region" description="Helical" evidence="1">
    <location>
        <begin position="203"/>
        <end position="222"/>
    </location>
</feature>
<feature type="transmembrane region" description="Helical" evidence="1">
    <location>
        <begin position="317"/>
        <end position="336"/>
    </location>
</feature>
<proteinExistence type="predicted"/>
<comment type="caution">
    <text evidence="2">The sequence shown here is derived from an EMBL/GenBank/DDBJ whole genome shotgun (WGS) entry which is preliminary data.</text>
</comment>
<feature type="transmembrane region" description="Helical" evidence="1">
    <location>
        <begin position="151"/>
        <end position="169"/>
    </location>
</feature>
<protein>
    <submittedName>
        <fullName evidence="2">Uncharacterized protein</fullName>
    </submittedName>
</protein>
<feature type="transmembrane region" description="Helical" evidence="1">
    <location>
        <begin position="348"/>
        <end position="368"/>
    </location>
</feature>
<keyword evidence="1" id="KW-0812">Transmembrane</keyword>
<name>A0A7W2EWT9_9BURK</name>
<evidence type="ECO:0000313" key="2">
    <source>
        <dbReference type="EMBL" id="MBA5640010.1"/>
    </source>
</evidence>
<feature type="transmembrane region" description="Helical" evidence="1">
    <location>
        <begin position="122"/>
        <end position="139"/>
    </location>
</feature>
<keyword evidence="1" id="KW-0472">Membrane</keyword>
<dbReference type="RefSeq" id="WP_182167042.1">
    <property type="nucleotide sequence ID" value="NZ_JACEZT010000023.1"/>
</dbReference>
<dbReference type="Proteomes" id="UP000534388">
    <property type="component" value="Unassembled WGS sequence"/>
</dbReference>
<keyword evidence="3" id="KW-1185">Reference proteome</keyword>
<feature type="transmembrane region" description="Helical" evidence="1">
    <location>
        <begin position="374"/>
        <end position="395"/>
    </location>
</feature>
<evidence type="ECO:0000313" key="3">
    <source>
        <dbReference type="Proteomes" id="UP000534388"/>
    </source>
</evidence>
<sequence>MPRSLPASPSAAPAAAPFHGAPTARTGLRGPLAFAWLLAAVLLATLALRAPLLTGDAAEYTLMTVAVAEHGSPDIRPADVALGRKMMPQFDAALAQLADGMQAHREVPLSGFYRGREGSTQAIHFFGYSALAALPFKLLRALGADPFKCYQALNLACVFVLGLTLRHVFGSNGRAAVGLLLFLLCGGVLYLDWSSPELMTASMLLSGLLLYTAGSPLAAGLLGGLATLQNPTTVFFLAFAPLLQLVSQYRPGDGWRAALAPCVAPRRIAGLALGGALFALAPLYNLYQFGVPSVIAKVGADPAMASGVRLFSFYFDLNQGMIVAIPALAGFLLLWGWRRGAPGRGRRLAMLVLACVLTLALALPTLVIQNWNSGAAGVMRYAFWAAMPLLFVLLWQLRRLPRWPVAALAVLLVLQGLAMRNDLRYGALEFSPLARAVLRHAPAWYNPEPELFAERSWHGEYELAQGRVAVYEDGGKVYKTMYSRANLDADQALCGAGRALTAANRFHDTTRMWRYIDGQPQCGPAGPAPLRYGLAQFLSHDGITLGTGWSQPESGGDIWNGSWSNGKRSVLTVPLPAGHQYRTLLIIGHYFTGNSRTRVIINGRDLGWFALRELPELPLPDAPTLTLELEHDAPYQPPPGQPDTRQLAFFLQEIALKPALR</sequence>
<organism evidence="2 3">
    <name type="scientific">Rugamonas brunnea</name>
    <dbReference type="NCBI Taxonomy" id="2758569"/>
    <lineage>
        <taxon>Bacteria</taxon>
        <taxon>Pseudomonadati</taxon>
        <taxon>Pseudomonadota</taxon>
        <taxon>Betaproteobacteria</taxon>
        <taxon>Burkholderiales</taxon>
        <taxon>Oxalobacteraceae</taxon>
        <taxon>Telluria group</taxon>
        <taxon>Rugamonas</taxon>
    </lineage>
</organism>